<dbReference type="Gene3D" id="3.40.50.720">
    <property type="entry name" value="NAD(P)-binding Rossmann-like Domain"/>
    <property type="match status" value="1"/>
</dbReference>
<sequence>MKALVIHAAKDLRIEEVQAGLPGPGQVGIAIQAGGICGSDLHYYNHGGFGTVRLREPMILGHEIAGTINAIGEGVTGLSVGDRVAVSPSRPCNHCRYCLKGQQNQCLNMQFYGSAMPMPHIQGGFRQQLVAEGWQCHKVKDGVSIEEAAFAEPFAVVLHAVNRAGSLLGKRVLVTGCGPIGALAIIAARAHGAREIVVTDVVDNVLNLARTIGADRTINVASNPQDLSAYGADKGYFDVMFEASGNERAVRAGLEALAPRAVLVQLGLGGDISLPQNMIVAKEIEIRGTFRFHEEFALAVDLINSGRVDLKPLLTAVFPIEDAVAAFEAANDRSKAMKVQIAF</sequence>
<reference evidence="8 9" key="1">
    <citation type="journal article" date="2019" name="Phytopathology">
        <title>A Novel Group of Rhizobium tumorigenes-Like Agrobacteria Associated with Crown Gall Disease of Rhododendron and Blueberry.</title>
        <authorList>
            <person name="Kuzmanovic N."/>
            <person name="Behrens P."/>
            <person name="Idczak E."/>
            <person name="Wagner S."/>
            <person name="Gotz M."/>
            <person name="Sproer C."/>
            <person name="Bunk B."/>
            <person name="Overmann J."/>
            <person name="Smalla K."/>
        </authorList>
    </citation>
    <scope>NUCLEOTIDE SEQUENCE [LARGE SCALE GENOMIC DNA]</scope>
    <source>
        <strain evidence="9">rho-6.2</strain>
    </source>
</reference>
<accession>A0ABY8IRX3</accession>
<dbReference type="InterPro" id="IPR011032">
    <property type="entry name" value="GroES-like_sf"/>
</dbReference>
<dbReference type="InterPro" id="IPR013154">
    <property type="entry name" value="ADH-like_N"/>
</dbReference>
<keyword evidence="3 6" id="KW-0479">Metal-binding</keyword>
<evidence type="ECO:0000259" key="7">
    <source>
        <dbReference type="SMART" id="SM00829"/>
    </source>
</evidence>
<dbReference type="SMART" id="SM00829">
    <property type="entry name" value="PKS_ER"/>
    <property type="match status" value="1"/>
</dbReference>
<protein>
    <submittedName>
        <fullName evidence="8">L-idonate 5-dehydrogenase</fullName>
    </submittedName>
</protein>
<evidence type="ECO:0000256" key="1">
    <source>
        <dbReference type="ARBA" id="ARBA00001947"/>
    </source>
</evidence>
<evidence type="ECO:0000256" key="6">
    <source>
        <dbReference type="RuleBase" id="RU361277"/>
    </source>
</evidence>
<feature type="domain" description="Enoyl reductase (ER)" evidence="7">
    <location>
        <begin position="7"/>
        <end position="341"/>
    </location>
</feature>
<comment type="similarity">
    <text evidence="2 6">Belongs to the zinc-containing alcohol dehydrogenase family.</text>
</comment>
<evidence type="ECO:0000256" key="3">
    <source>
        <dbReference type="ARBA" id="ARBA00022723"/>
    </source>
</evidence>
<evidence type="ECO:0000313" key="8">
    <source>
        <dbReference type="EMBL" id="WFS25639.1"/>
    </source>
</evidence>
<dbReference type="CDD" id="cd08232">
    <property type="entry name" value="idonate-5-DH"/>
    <property type="match status" value="1"/>
</dbReference>
<organism evidence="8 9">
    <name type="scientific">Rhizobium rhododendri</name>
    <dbReference type="NCBI Taxonomy" id="2506430"/>
    <lineage>
        <taxon>Bacteria</taxon>
        <taxon>Pseudomonadati</taxon>
        <taxon>Pseudomonadota</taxon>
        <taxon>Alphaproteobacteria</taxon>
        <taxon>Hyphomicrobiales</taxon>
        <taxon>Rhizobiaceae</taxon>
        <taxon>Rhizobium/Agrobacterium group</taxon>
        <taxon>Rhizobium</taxon>
    </lineage>
</organism>
<dbReference type="PROSITE" id="PS00059">
    <property type="entry name" value="ADH_ZINC"/>
    <property type="match status" value="1"/>
</dbReference>
<dbReference type="PANTHER" id="PTHR43161:SF9">
    <property type="entry name" value="SORBITOL DEHYDROGENASE"/>
    <property type="match status" value="1"/>
</dbReference>
<dbReference type="Gene3D" id="3.90.180.10">
    <property type="entry name" value="Medium-chain alcohol dehydrogenases, catalytic domain"/>
    <property type="match status" value="1"/>
</dbReference>
<keyword evidence="9" id="KW-1185">Reference proteome</keyword>
<dbReference type="Pfam" id="PF08240">
    <property type="entry name" value="ADH_N"/>
    <property type="match status" value="1"/>
</dbReference>
<dbReference type="InterPro" id="IPR036291">
    <property type="entry name" value="NAD(P)-bd_dom_sf"/>
</dbReference>
<proteinExistence type="inferred from homology"/>
<gene>
    <name evidence="8" type="ORF">PR018_18850</name>
</gene>
<dbReference type="InterPro" id="IPR002328">
    <property type="entry name" value="ADH_Zn_CS"/>
</dbReference>
<dbReference type="RefSeq" id="WP_142830966.1">
    <property type="nucleotide sequence ID" value="NZ_CP117268.1"/>
</dbReference>
<dbReference type="Pfam" id="PF00107">
    <property type="entry name" value="ADH_zinc_N"/>
    <property type="match status" value="1"/>
</dbReference>
<name>A0ABY8IRX3_9HYPH</name>
<dbReference type="EMBL" id="CP117268">
    <property type="protein sequence ID" value="WFS25639.1"/>
    <property type="molecule type" value="Genomic_DNA"/>
</dbReference>
<evidence type="ECO:0000313" key="9">
    <source>
        <dbReference type="Proteomes" id="UP000318939"/>
    </source>
</evidence>
<evidence type="ECO:0000256" key="5">
    <source>
        <dbReference type="ARBA" id="ARBA00023002"/>
    </source>
</evidence>
<geneLocation type="plasmid" evidence="8 9">
    <name>unnamed1</name>
</geneLocation>
<comment type="cofactor">
    <cofactor evidence="1 6">
        <name>Zn(2+)</name>
        <dbReference type="ChEBI" id="CHEBI:29105"/>
    </cofactor>
</comment>
<keyword evidence="4 6" id="KW-0862">Zinc</keyword>
<dbReference type="PANTHER" id="PTHR43161">
    <property type="entry name" value="SORBITOL DEHYDROGENASE"/>
    <property type="match status" value="1"/>
</dbReference>
<keyword evidence="5" id="KW-0560">Oxidoreductase</keyword>
<reference evidence="8 9" key="2">
    <citation type="journal article" date="2023" name="MicrobiologyOpen">
        <title>Genomics of the tumorigenes clade of the family Rhizobiaceae and description of Rhizobium rhododendri sp. nov.</title>
        <authorList>
            <person name="Kuzmanovic N."/>
            <person name="diCenzo G.C."/>
            <person name="Bunk B."/>
            <person name="Sproeer C."/>
            <person name="Fruehling A."/>
            <person name="Neumann-Schaal M."/>
            <person name="Overmann J."/>
            <person name="Smalla K."/>
        </authorList>
    </citation>
    <scope>NUCLEOTIDE SEQUENCE [LARGE SCALE GENOMIC DNA]</scope>
    <source>
        <strain evidence="9">rho-6.2</strain>
        <plasmid evidence="8 9">unnamed1</plasmid>
    </source>
</reference>
<evidence type="ECO:0000256" key="2">
    <source>
        <dbReference type="ARBA" id="ARBA00008072"/>
    </source>
</evidence>
<dbReference type="SUPFAM" id="SSF51735">
    <property type="entry name" value="NAD(P)-binding Rossmann-fold domains"/>
    <property type="match status" value="1"/>
</dbReference>
<dbReference type="InterPro" id="IPR013149">
    <property type="entry name" value="ADH-like_C"/>
</dbReference>
<dbReference type="InterPro" id="IPR020843">
    <property type="entry name" value="ER"/>
</dbReference>
<dbReference type="SUPFAM" id="SSF50129">
    <property type="entry name" value="GroES-like"/>
    <property type="match status" value="1"/>
</dbReference>
<keyword evidence="8" id="KW-0614">Plasmid</keyword>
<dbReference type="Proteomes" id="UP000318939">
    <property type="component" value="Plasmid unnamed1"/>
</dbReference>
<evidence type="ECO:0000256" key="4">
    <source>
        <dbReference type="ARBA" id="ARBA00022833"/>
    </source>
</evidence>